<reference evidence="2" key="2">
    <citation type="journal article" date="2017" name="Nat. Plants">
        <title>The Aegilops tauschii genome reveals multiple impacts of transposons.</title>
        <authorList>
            <person name="Zhao G."/>
            <person name="Zou C."/>
            <person name="Li K."/>
            <person name="Wang K."/>
            <person name="Li T."/>
            <person name="Gao L."/>
            <person name="Zhang X."/>
            <person name="Wang H."/>
            <person name="Yang Z."/>
            <person name="Liu X."/>
            <person name="Jiang W."/>
            <person name="Mao L."/>
            <person name="Kong X."/>
            <person name="Jiao Y."/>
            <person name="Jia J."/>
        </authorList>
    </citation>
    <scope>NUCLEOTIDE SEQUENCE [LARGE SCALE GENOMIC DNA]</scope>
    <source>
        <strain evidence="2">cv. AL8/78</strain>
    </source>
</reference>
<reference evidence="1" key="5">
    <citation type="journal article" date="2021" name="G3 (Bethesda)">
        <title>Aegilops tauschii genome assembly Aet v5.0 features greater sequence contiguity and improved annotation.</title>
        <authorList>
            <person name="Wang L."/>
            <person name="Zhu T."/>
            <person name="Rodriguez J.C."/>
            <person name="Deal K.R."/>
            <person name="Dubcovsky J."/>
            <person name="McGuire P.E."/>
            <person name="Lux T."/>
            <person name="Spannagl M."/>
            <person name="Mayer K.F.X."/>
            <person name="Baldrich P."/>
            <person name="Meyers B.C."/>
            <person name="Huo N."/>
            <person name="Gu Y.Q."/>
            <person name="Zhou H."/>
            <person name="Devos K.M."/>
            <person name="Bennetzen J.L."/>
            <person name="Unver T."/>
            <person name="Budak H."/>
            <person name="Gulick P.J."/>
            <person name="Galiba G."/>
            <person name="Kalapos B."/>
            <person name="Nelson D.R."/>
            <person name="Li P."/>
            <person name="You F.M."/>
            <person name="Luo M.C."/>
            <person name="Dvorak J."/>
        </authorList>
    </citation>
    <scope>NUCLEOTIDE SEQUENCE [LARGE SCALE GENOMIC DNA]</scope>
    <source>
        <strain evidence="1">cv. AL8/78</strain>
    </source>
</reference>
<dbReference type="Gramene" id="AET5Gv20898500.35">
    <property type="protein sequence ID" value="AET5Gv20898500.35"/>
    <property type="gene ID" value="AET5Gv20898500"/>
</dbReference>
<reference evidence="1" key="3">
    <citation type="journal article" date="2017" name="Nature">
        <title>Genome sequence of the progenitor of the wheat D genome Aegilops tauschii.</title>
        <authorList>
            <person name="Luo M.C."/>
            <person name="Gu Y.Q."/>
            <person name="Puiu D."/>
            <person name="Wang H."/>
            <person name="Twardziok S.O."/>
            <person name="Deal K.R."/>
            <person name="Huo N."/>
            <person name="Zhu T."/>
            <person name="Wang L."/>
            <person name="Wang Y."/>
            <person name="McGuire P.E."/>
            <person name="Liu S."/>
            <person name="Long H."/>
            <person name="Ramasamy R.K."/>
            <person name="Rodriguez J.C."/>
            <person name="Van S.L."/>
            <person name="Yuan L."/>
            <person name="Wang Z."/>
            <person name="Xia Z."/>
            <person name="Xiao L."/>
            <person name="Anderson O.D."/>
            <person name="Ouyang S."/>
            <person name="Liang Y."/>
            <person name="Zimin A.V."/>
            <person name="Pertea G."/>
            <person name="Qi P."/>
            <person name="Bennetzen J.L."/>
            <person name="Dai X."/>
            <person name="Dawson M.W."/>
            <person name="Muller H.G."/>
            <person name="Kugler K."/>
            <person name="Rivarola-Duarte L."/>
            <person name="Spannagl M."/>
            <person name="Mayer K.F.X."/>
            <person name="Lu F.H."/>
            <person name="Bevan M.W."/>
            <person name="Leroy P."/>
            <person name="Li P."/>
            <person name="You F.M."/>
            <person name="Sun Q."/>
            <person name="Liu Z."/>
            <person name="Lyons E."/>
            <person name="Wicker T."/>
            <person name="Salzberg S.L."/>
            <person name="Devos K.M."/>
            <person name="Dvorak J."/>
        </authorList>
    </citation>
    <scope>NUCLEOTIDE SEQUENCE [LARGE SCALE GENOMIC DNA]</scope>
    <source>
        <strain evidence="1">cv. AL8/78</strain>
    </source>
</reference>
<accession>A0A453LSP9</accession>
<dbReference type="AlphaFoldDB" id="A0A453LSP9"/>
<dbReference type="EnsemblPlants" id="AET5Gv20898500.62">
    <property type="protein sequence ID" value="AET5Gv20898500.62"/>
    <property type="gene ID" value="AET5Gv20898500"/>
</dbReference>
<dbReference type="EnsemblPlants" id="AET5Gv20898500.33">
    <property type="protein sequence ID" value="AET5Gv20898500.33"/>
    <property type="gene ID" value="AET5Gv20898500"/>
</dbReference>
<dbReference type="EnsemblPlants" id="AET5Gv20898500.35">
    <property type="protein sequence ID" value="AET5Gv20898500.35"/>
    <property type="gene ID" value="AET5Gv20898500"/>
</dbReference>
<organism evidence="1 2">
    <name type="scientific">Aegilops tauschii subsp. strangulata</name>
    <name type="common">Goatgrass</name>
    <dbReference type="NCBI Taxonomy" id="200361"/>
    <lineage>
        <taxon>Eukaryota</taxon>
        <taxon>Viridiplantae</taxon>
        <taxon>Streptophyta</taxon>
        <taxon>Embryophyta</taxon>
        <taxon>Tracheophyta</taxon>
        <taxon>Spermatophyta</taxon>
        <taxon>Magnoliopsida</taxon>
        <taxon>Liliopsida</taxon>
        <taxon>Poales</taxon>
        <taxon>Poaceae</taxon>
        <taxon>BOP clade</taxon>
        <taxon>Pooideae</taxon>
        <taxon>Triticodae</taxon>
        <taxon>Triticeae</taxon>
        <taxon>Triticinae</taxon>
        <taxon>Aegilops</taxon>
    </lineage>
</organism>
<dbReference type="Gramene" id="AET5Gv20898500.2">
    <property type="protein sequence ID" value="AET5Gv20898500.2"/>
    <property type="gene ID" value="AET5Gv20898500"/>
</dbReference>
<reference evidence="2" key="1">
    <citation type="journal article" date="2014" name="Science">
        <title>Ancient hybridizations among the ancestral genomes of bread wheat.</title>
        <authorList>
            <consortium name="International Wheat Genome Sequencing Consortium,"/>
            <person name="Marcussen T."/>
            <person name="Sandve S.R."/>
            <person name="Heier L."/>
            <person name="Spannagl M."/>
            <person name="Pfeifer M."/>
            <person name="Jakobsen K.S."/>
            <person name="Wulff B.B."/>
            <person name="Steuernagel B."/>
            <person name="Mayer K.F."/>
            <person name="Olsen O.A."/>
        </authorList>
    </citation>
    <scope>NUCLEOTIDE SEQUENCE [LARGE SCALE GENOMIC DNA]</scope>
    <source>
        <strain evidence="2">cv. AL8/78</strain>
    </source>
</reference>
<dbReference type="Gramene" id="AET5Gv20898500.26">
    <property type="protein sequence ID" value="AET5Gv20898500.26"/>
    <property type="gene ID" value="AET5Gv20898500"/>
</dbReference>
<name>A0A453LSP9_AEGTS</name>
<evidence type="ECO:0000313" key="2">
    <source>
        <dbReference type="Proteomes" id="UP000015105"/>
    </source>
</evidence>
<dbReference type="Gramene" id="AET5Gv20898500.62">
    <property type="protein sequence ID" value="AET5Gv20898500.62"/>
    <property type="gene ID" value="AET5Gv20898500"/>
</dbReference>
<dbReference type="EnsemblPlants" id="AET5Gv20898500.52">
    <property type="protein sequence ID" value="AET5Gv20898500.52"/>
    <property type="gene ID" value="AET5Gv20898500"/>
</dbReference>
<dbReference type="Gramene" id="AET5Gv20898500.52">
    <property type="protein sequence ID" value="AET5Gv20898500.52"/>
    <property type="gene ID" value="AET5Gv20898500"/>
</dbReference>
<dbReference type="EnsemblPlants" id="AET5Gv20898500.2">
    <property type="protein sequence ID" value="AET5Gv20898500.2"/>
    <property type="gene ID" value="AET5Gv20898500"/>
</dbReference>
<dbReference type="Gramene" id="AET5Gv20898500.33">
    <property type="protein sequence ID" value="AET5Gv20898500.33"/>
    <property type="gene ID" value="AET5Gv20898500"/>
</dbReference>
<dbReference type="EnsemblPlants" id="AET5Gv20898500.26">
    <property type="protein sequence ID" value="AET5Gv20898500.26"/>
    <property type="gene ID" value="AET5Gv20898500"/>
</dbReference>
<protein>
    <submittedName>
        <fullName evidence="1">Uncharacterized protein</fullName>
    </submittedName>
</protein>
<proteinExistence type="predicted"/>
<reference evidence="1" key="4">
    <citation type="submission" date="2019-03" db="UniProtKB">
        <authorList>
            <consortium name="EnsemblPlants"/>
        </authorList>
    </citation>
    <scope>IDENTIFICATION</scope>
</reference>
<dbReference type="Proteomes" id="UP000015105">
    <property type="component" value="Chromosome 5D"/>
</dbReference>
<sequence>MAVNRGCYIGQSQSLNISMGQVNSEKLTSLHFHAWCKVIMALCLSESHDKAFNQSYLYVSAAFQVEEERVLQILYTRLFPTRVRRRGSLSNITGMRITHE</sequence>
<evidence type="ECO:0000313" key="1">
    <source>
        <dbReference type="EnsemblPlants" id="AET5Gv20898500.2"/>
    </source>
</evidence>
<keyword evidence="2" id="KW-1185">Reference proteome</keyword>